<dbReference type="EMBL" id="CM004403">
    <property type="protein sequence ID" value="KAG8634284.1"/>
    <property type="molecule type" value="Genomic_DNA"/>
</dbReference>
<comment type="caution">
    <text evidence="1">The sequence shown here is derived from an EMBL/GenBank/DDBJ whole genome shotgun (WGS) entry which is preliminary data.</text>
</comment>
<keyword evidence="2" id="KW-1185">Reference proteome</keyword>
<proteinExistence type="predicted"/>
<gene>
    <name evidence="1" type="ORF">MANES_17G023547v8</name>
</gene>
<name>A0ACB7G338_MANES</name>
<evidence type="ECO:0000313" key="2">
    <source>
        <dbReference type="Proteomes" id="UP000091857"/>
    </source>
</evidence>
<reference evidence="2" key="1">
    <citation type="journal article" date="2016" name="Nat. Biotechnol.">
        <title>Sequencing wild and cultivated cassava and related species reveals extensive interspecific hybridization and genetic diversity.</title>
        <authorList>
            <person name="Bredeson J.V."/>
            <person name="Lyons J.B."/>
            <person name="Prochnik S.E."/>
            <person name="Wu G.A."/>
            <person name="Ha C.M."/>
            <person name="Edsinger-Gonzales E."/>
            <person name="Grimwood J."/>
            <person name="Schmutz J."/>
            <person name="Rabbi I.Y."/>
            <person name="Egesi C."/>
            <person name="Nauluvula P."/>
            <person name="Lebot V."/>
            <person name="Ndunguru J."/>
            <person name="Mkamilo G."/>
            <person name="Bart R.S."/>
            <person name="Setter T.L."/>
            <person name="Gleadow R.M."/>
            <person name="Kulakow P."/>
            <person name="Ferguson M.E."/>
            <person name="Rounsley S."/>
            <person name="Rokhsar D.S."/>
        </authorList>
    </citation>
    <scope>NUCLEOTIDE SEQUENCE [LARGE SCALE GENOMIC DNA]</scope>
    <source>
        <strain evidence="2">cv. AM560-2</strain>
    </source>
</reference>
<evidence type="ECO:0000313" key="1">
    <source>
        <dbReference type="EMBL" id="KAG8634284.1"/>
    </source>
</evidence>
<sequence length="111" mass="12366">MRHNTNISQHGLDMTPRLPLSVPGPHLGGSHRTFNGARSTESSHRTFNGARSTESSHRTFNLIIWCPTLHGLTQDSSIKCPALKGLTQDFQDDRSMGYWRRLGPSTLSYSS</sequence>
<dbReference type="Proteomes" id="UP000091857">
    <property type="component" value="Chromosome 17"/>
</dbReference>
<accession>A0ACB7G338</accession>
<protein>
    <submittedName>
        <fullName evidence="1">Uncharacterized protein</fullName>
    </submittedName>
</protein>
<organism evidence="1 2">
    <name type="scientific">Manihot esculenta</name>
    <name type="common">Cassava</name>
    <name type="synonym">Jatropha manihot</name>
    <dbReference type="NCBI Taxonomy" id="3983"/>
    <lineage>
        <taxon>Eukaryota</taxon>
        <taxon>Viridiplantae</taxon>
        <taxon>Streptophyta</taxon>
        <taxon>Embryophyta</taxon>
        <taxon>Tracheophyta</taxon>
        <taxon>Spermatophyta</taxon>
        <taxon>Magnoliopsida</taxon>
        <taxon>eudicotyledons</taxon>
        <taxon>Gunneridae</taxon>
        <taxon>Pentapetalae</taxon>
        <taxon>rosids</taxon>
        <taxon>fabids</taxon>
        <taxon>Malpighiales</taxon>
        <taxon>Euphorbiaceae</taxon>
        <taxon>Crotonoideae</taxon>
        <taxon>Manihoteae</taxon>
        <taxon>Manihot</taxon>
    </lineage>
</organism>